<protein>
    <submittedName>
        <fullName evidence="7">Uncharacterized protein</fullName>
    </submittedName>
</protein>
<comment type="similarity">
    <text evidence="1">Belongs to the sigma-70 factor family. ECF subfamily.</text>
</comment>
<dbReference type="InterPro" id="IPR013249">
    <property type="entry name" value="RNA_pol_sigma70_r4_t2"/>
</dbReference>
<name>A0A150MB14_9BACL</name>
<evidence type="ECO:0000256" key="2">
    <source>
        <dbReference type="ARBA" id="ARBA00023015"/>
    </source>
</evidence>
<dbReference type="SUPFAM" id="SSF88659">
    <property type="entry name" value="Sigma3 and sigma4 domains of RNA polymerase sigma factors"/>
    <property type="match status" value="1"/>
</dbReference>
<feature type="domain" description="RNA polymerase sigma factor 70 region 4 type 2" evidence="6">
    <location>
        <begin position="124"/>
        <end position="177"/>
    </location>
</feature>
<evidence type="ECO:0000256" key="4">
    <source>
        <dbReference type="ARBA" id="ARBA00023163"/>
    </source>
</evidence>
<dbReference type="InterPro" id="IPR013324">
    <property type="entry name" value="RNA_pol_sigma_r3/r4-like"/>
</dbReference>
<comment type="caution">
    <text evidence="7">The sequence shown here is derived from an EMBL/GenBank/DDBJ whole genome shotgun (WGS) entry which is preliminary data.</text>
</comment>
<dbReference type="PANTHER" id="PTHR43133">
    <property type="entry name" value="RNA POLYMERASE ECF-TYPE SIGMA FACTO"/>
    <property type="match status" value="1"/>
</dbReference>
<feature type="domain" description="RNA polymerase sigma-70 region 2" evidence="5">
    <location>
        <begin position="31"/>
        <end position="97"/>
    </location>
</feature>
<keyword evidence="3" id="KW-0731">Sigma factor</keyword>
<reference evidence="7 8" key="1">
    <citation type="submission" date="2016-01" db="EMBL/GenBank/DDBJ databases">
        <title>Draft Genome Sequences of Seven Thermophilic Sporeformers Isolated from Foods.</title>
        <authorList>
            <person name="Berendsen E.M."/>
            <person name="Wells-Bennik M.H."/>
            <person name="Krawcyk A.O."/>
            <person name="De Jong A."/>
            <person name="Holsappel S."/>
            <person name="Eijlander R.T."/>
            <person name="Kuipers O.P."/>
        </authorList>
    </citation>
    <scope>NUCLEOTIDE SEQUENCE [LARGE SCALE GENOMIC DNA]</scope>
    <source>
        <strain evidence="7 8">B4110</strain>
    </source>
</reference>
<dbReference type="InterPro" id="IPR014284">
    <property type="entry name" value="RNA_pol_sigma-70_dom"/>
</dbReference>
<dbReference type="PATRIC" id="fig|153151.4.peg.2397"/>
<evidence type="ECO:0000256" key="1">
    <source>
        <dbReference type="ARBA" id="ARBA00010641"/>
    </source>
</evidence>
<evidence type="ECO:0000313" key="8">
    <source>
        <dbReference type="Proteomes" id="UP000075324"/>
    </source>
</evidence>
<keyword evidence="2" id="KW-0805">Transcription regulation</keyword>
<dbReference type="Proteomes" id="UP000075324">
    <property type="component" value="Unassembled WGS sequence"/>
</dbReference>
<dbReference type="EMBL" id="LQYW01000188">
    <property type="protein sequence ID" value="KYD21535.1"/>
    <property type="molecule type" value="Genomic_DNA"/>
</dbReference>
<dbReference type="Pfam" id="PF04542">
    <property type="entry name" value="Sigma70_r2"/>
    <property type="match status" value="1"/>
</dbReference>
<dbReference type="SUPFAM" id="SSF88946">
    <property type="entry name" value="Sigma2 domain of RNA polymerase sigma factors"/>
    <property type="match status" value="1"/>
</dbReference>
<dbReference type="RefSeq" id="WP_062679306.1">
    <property type="nucleotide sequence ID" value="NZ_LQYW01000188.1"/>
</dbReference>
<dbReference type="Gene3D" id="1.10.1740.10">
    <property type="match status" value="1"/>
</dbReference>
<dbReference type="Gene3D" id="1.10.10.10">
    <property type="entry name" value="Winged helix-like DNA-binding domain superfamily/Winged helix DNA-binding domain"/>
    <property type="match status" value="1"/>
</dbReference>
<evidence type="ECO:0000259" key="5">
    <source>
        <dbReference type="Pfam" id="PF04542"/>
    </source>
</evidence>
<dbReference type="PANTHER" id="PTHR43133:SF51">
    <property type="entry name" value="RNA POLYMERASE SIGMA FACTOR"/>
    <property type="match status" value="1"/>
</dbReference>
<evidence type="ECO:0000259" key="6">
    <source>
        <dbReference type="Pfam" id="PF08281"/>
    </source>
</evidence>
<gene>
    <name evidence="7" type="ORF">B4110_0378</name>
</gene>
<dbReference type="GO" id="GO:0006352">
    <property type="term" value="P:DNA-templated transcription initiation"/>
    <property type="evidence" value="ECO:0007669"/>
    <property type="project" value="InterPro"/>
</dbReference>
<dbReference type="NCBIfam" id="TIGR02937">
    <property type="entry name" value="sigma70-ECF"/>
    <property type="match status" value="1"/>
</dbReference>
<proteinExistence type="inferred from homology"/>
<dbReference type="InterPro" id="IPR039425">
    <property type="entry name" value="RNA_pol_sigma-70-like"/>
</dbReference>
<dbReference type="CDD" id="cd06171">
    <property type="entry name" value="Sigma70_r4"/>
    <property type="match status" value="1"/>
</dbReference>
<dbReference type="InterPro" id="IPR007627">
    <property type="entry name" value="RNA_pol_sigma70_r2"/>
</dbReference>
<dbReference type="AlphaFoldDB" id="A0A150MB14"/>
<dbReference type="Pfam" id="PF08281">
    <property type="entry name" value="Sigma70_r4_2"/>
    <property type="match status" value="1"/>
</dbReference>
<dbReference type="InterPro" id="IPR036388">
    <property type="entry name" value="WH-like_DNA-bd_sf"/>
</dbReference>
<keyword evidence="4" id="KW-0804">Transcription</keyword>
<organism evidence="7 8">
    <name type="scientific">Parageobacillus toebii</name>
    <dbReference type="NCBI Taxonomy" id="153151"/>
    <lineage>
        <taxon>Bacteria</taxon>
        <taxon>Bacillati</taxon>
        <taxon>Bacillota</taxon>
        <taxon>Bacilli</taxon>
        <taxon>Bacillales</taxon>
        <taxon>Anoxybacillaceae</taxon>
        <taxon>Parageobacillus</taxon>
    </lineage>
</organism>
<evidence type="ECO:0000313" key="7">
    <source>
        <dbReference type="EMBL" id="KYD21535.1"/>
    </source>
</evidence>
<dbReference type="GO" id="GO:0003677">
    <property type="term" value="F:DNA binding"/>
    <property type="evidence" value="ECO:0007669"/>
    <property type="project" value="InterPro"/>
</dbReference>
<dbReference type="InterPro" id="IPR013325">
    <property type="entry name" value="RNA_pol_sigma_r2"/>
</dbReference>
<dbReference type="GO" id="GO:0016987">
    <property type="term" value="F:sigma factor activity"/>
    <property type="evidence" value="ECO:0007669"/>
    <property type="project" value="UniProtKB-KW"/>
</dbReference>
<accession>A0A150MB14</accession>
<evidence type="ECO:0000256" key="3">
    <source>
        <dbReference type="ARBA" id="ARBA00023082"/>
    </source>
</evidence>
<sequence length="187" mass="22908">MKTDRKGESEIQDEALIAKARKGDEHAFRLLIEKYRNYLFKTVYSIIRNEKDAEDVTQEVFVRIYFSLPRYQSQGFKTWMTRIAVNYAIDVKRKMQRQREEVMESIEAEADERVEVSVMKKEERERIRQRLEEIPLNYRDVIYAYYIDEKSYQQIAKEQNVEVKTVETKLYRARSWLRKHWREEDFQ</sequence>